<dbReference type="Proteomes" id="UP001557465">
    <property type="component" value="Unassembled WGS sequence"/>
</dbReference>
<sequence>MSDARNLNRHAAMMNRMAQVLGIDLTAEMAQGRMSGSDWKDALIRCTGCAAPEQCTLWLSAQDPEGETPATETPHYCENRLMMKRLRAEKAARRILEVQSEGGM</sequence>
<dbReference type="RefSeq" id="WP_368390530.1">
    <property type="nucleotide sequence ID" value="NZ_JBFRYC010000001.1"/>
</dbReference>
<dbReference type="EMBL" id="JBFRYC010000001">
    <property type="protein sequence ID" value="MEX1660112.1"/>
    <property type="molecule type" value="Genomic_DNA"/>
</dbReference>
<proteinExistence type="predicted"/>
<name>A0ABV3TEK5_9RHOB</name>
<evidence type="ECO:0000259" key="1">
    <source>
        <dbReference type="Pfam" id="PF20056"/>
    </source>
</evidence>
<feature type="domain" description="DUF6455" evidence="1">
    <location>
        <begin position="1"/>
        <end position="88"/>
    </location>
</feature>
<protein>
    <submittedName>
        <fullName evidence="2">DUF6455 family protein</fullName>
    </submittedName>
</protein>
<evidence type="ECO:0000313" key="2">
    <source>
        <dbReference type="EMBL" id="MEX1660112.1"/>
    </source>
</evidence>
<keyword evidence="3" id="KW-1185">Reference proteome</keyword>
<gene>
    <name evidence="2" type="ORF">AB4874_00405</name>
</gene>
<accession>A0ABV3TEK5</accession>
<reference evidence="2 3" key="1">
    <citation type="journal article" date="2011" name="Int. J. Syst. Evol. Microbiol.">
        <title>Zhongshania antarctica gen. nov., sp. nov. and Zhongshania guokunii sp. nov., gammaproteobacteria respectively isolated from coastal attached (fast) ice and surface seawater of the Antarctic.</title>
        <authorList>
            <person name="Li H.J."/>
            <person name="Zhang X.Y."/>
            <person name="Chen C.X."/>
            <person name="Zhang Y.J."/>
            <person name="Gao Z.M."/>
            <person name="Yu Y."/>
            <person name="Chen X.L."/>
            <person name="Chen B."/>
            <person name="Zhang Y.Z."/>
        </authorList>
    </citation>
    <scope>NUCLEOTIDE SEQUENCE [LARGE SCALE GENOMIC DNA]</scope>
    <source>
        <strain evidence="2 3">15-R06ZXC-3</strain>
    </source>
</reference>
<comment type="caution">
    <text evidence="2">The sequence shown here is derived from an EMBL/GenBank/DDBJ whole genome shotgun (WGS) entry which is preliminary data.</text>
</comment>
<dbReference type="Pfam" id="PF20056">
    <property type="entry name" value="DUF6455"/>
    <property type="match status" value="1"/>
</dbReference>
<evidence type="ECO:0000313" key="3">
    <source>
        <dbReference type="Proteomes" id="UP001557465"/>
    </source>
</evidence>
<dbReference type="InterPro" id="IPR045601">
    <property type="entry name" value="DUF6455"/>
</dbReference>
<organism evidence="2 3">
    <name type="scientific">Thioclava arctica</name>
    <dbReference type="NCBI Taxonomy" id="3238301"/>
    <lineage>
        <taxon>Bacteria</taxon>
        <taxon>Pseudomonadati</taxon>
        <taxon>Pseudomonadota</taxon>
        <taxon>Alphaproteobacteria</taxon>
        <taxon>Rhodobacterales</taxon>
        <taxon>Paracoccaceae</taxon>
        <taxon>Thioclava</taxon>
    </lineage>
</organism>